<gene>
    <name evidence="1" type="ORF">HMN09_00994400</name>
</gene>
<organism evidence="1 2">
    <name type="scientific">Mycena chlorophos</name>
    <name type="common">Agaric fungus</name>
    <name type="synonym">Agaricus chlorophos</name>
    <dbReference type="NCBI Taxonomy" id="658473"/>
    <lineage>
        <taxon>Eukaryota</taxon>
        <taxon>Fungi</taxon>
        <taxon>Dikarya</taxon>
        <taxon>Basidiomycota</taxon>
        <taxon>Agaricomycotina</taxon>
        <taxon>Agaricomycetes</taxon>
        <taxon>Agaricomycetidae</taxon>
        <taxon>Agaricales</taxon>
        <taxon>Marasmiineae</taxon>
        <taxon>Mycenaceae</taxon>
        <taxon>Mycena</taxon>
    </lineage>
</organism>
<evidence type="ECO:0008006" key="3">
    <source>
        <dbReference type="Google" id="ProtNLM"/>
    </source>
</evidence>
<reference evidence="1" key="1">
    <citation type="submission" date="2020-05" db="EMBL/GenBank/DDBJ databases">
        <title>Mycena genomes resolve the evolution of fungal bioluminescence.</title>
        <authorList>
            <person name="Tsai I.J."/>
        </authorList>
    </citation>
    <scope>NUCLEOTIDE SEQUENCE</scope>
    <source>
        <strain evidence="1">110903Hualien_Pintung</strain>
    </source>
</reference>
<sequence>MYSRMAMTAHDQCTGVEYRPNKSSLRGVVMTQSHVMIFTACSFLLTTTTWKDRTCFHRYCRAPTPSPSAFMAPSGVALHDKLPPELLVEIFSLCVDVDTTRYTSLPLAADDSWWTVLHTCSAWRATVLESMPELWANVSLVFADEQSLASLETTCEVYSTWLRYADSTATLAIQASCSRALANTLFDTSRIVDLAPLAQTVILPNASRFRKLDLSLPTETFLPIFTAPPTTFPQLEEAYLRAVLLWADYEEANSQGRPLQWPGDISAFCDSQTLRTIHFLIDIPPIDNVVEKLGSGIVQESITQLTDQEAAADADGPTGSPVLLLPWRTLRALKLSDSPRPWGFWYEALAQCRQLEHLDISVYHPGPGSESESEAQTTGTSKPIIELEYLTELQLAANGTAGVVLLSYLRAPALKALGLRGQFPIASVFSLHSRSDKLLALNTFLITFHISTSDAYAIFSAFPGLSTFGIFLASTEHFPDELWSGLTTGRLLPKLTELLISPRRAQIPALVRAMSQFWDSDRAESLEVIFHVLLPEDKEAMEEDLQPVDRFYQFGKKVTWLSY</sequence>
<dbReference type="Proteomes" id="UP000613580">
    <property type="component" value="Unassembled WGS sequence"/>
</dbReference>
<dbReference type="SUPFAM" id="SSF52047">
    <property type="entry name" value="RNI-like"/>
    <property type="match status" value="1"/>
</dbReference>
<proteinExistence type="predicted"/>
<dbReference type="InterPro" id="IPR032675">
    <property type="entry name" value="LRR_dom_sf"/>
</dbReference>
<evidence type="ECO:0000313" key="1">
    <source>
        <dbReference type="EMBL" id="KAF7299873.1"/>
    </source>
</evidence>
<accession>A0A8H6SJ14</accession>
<keyword evidence="2" id="KW-1185">Reference proteome</keyword>
<protein>
    <recommendedName>
        <fullName evidence="3">F-box domain-containing protein</fullName>
    </recommendedName>
</protein>
<dbReference type="OrthoDB" id="3012505at2759"/>
<comment type="caution">
    <text evidence="1">The sequence shown here is derived from an EMBL/GenBank/DDBJ whole genome shotgun (WGS) entry which is preliminary data.</text>
</comment>
<dbReference type="EMBL" id="JACAZE010000014">
    <property type="protein sequence ID" value="KAF7299873.1"/>
    <property type="molecule type" value="Genomic_DNA"/>
</dbReference>
<name>A0A8H6SJ14_MYCCL</name>
<dbReference type="AlphaFoldDB" id="A0A8H6SJ14"/>
<evidence type="ECO:0000313" key="2">
    <source>
        <dbReference type="Proteomes" id="UP000613580"/>
    </source>
</evidence>
<dbReference type="Gene3D" id="3.80.10.10">
    <property type="entry name" value="Ribonuclease Inhibitor"/>
    <property type="match status" value="1"/>
</dbReference>